<evidence type="ECO:0000313" key="1">
    <source>
        <dbReference type="EMBL" id="ABU81512.1"/>
    </source>
</evidence>
<dbReference type="EMBL" id="CP000816">
    <property type="protein sequence ID" value="ABU81512.1"/>
    <property type="molecule type" value="Genomic_DNA"/>
</dbReference>
<dbReference type="RefSeq" id="WP_011998364.1">
    <property type="nucleotide sequence ID" value="NC_009776.1"/>
</dbReference>
<dbReference type="AlphaFoldDB" id="A8A9B0"/>
<organism evidence="1 2">
    <name type="scientific">Ignicoccus hospitalis (strain KIN4/I / DSM 18386 / JCM 14125)</name>
    <dbReference type="NCBI Taxonomy" id="453591"/>
    <lineage>
        <taxon>Archaea</taxon>
        <taxon>Thermoproteota</taxon>
        <taxon>Thermoprotei</taxon>
        <taxon>Desulfurococcales</taxon>
        <taxon>Desulfurococcaceae</taxon>
        <taxon>Ignicoccus</taxon>
    </lineage>
</organism>
<keyword evidence="2" id="KW-1185">Reference proteome</keyword>
<dbReference type="KEGG" id="iho:Igni_0329"/>
<dbReference type="GeneID" id="5562714"/>
<reference evidence="1 2" key="1">
    <citation type="journal article" date="2008" name="Genome Biol.">
        <title>A genomic analysis of the archaeal system Ignicoccus hospitalis-Nanoarchaeum equitans.</title>
        <authorList>
            <person name="Podar M."/>
            <person name="Anderson I."/>
            <person name="Makarova K.S."/>
            <person name="Elkins J.G."/>
            <person name="Ivanova N."/>
            <person name="Wall M.A."/>
            <person name="Lykidis A."/>
            <person name="Mavromatis K."/>
            <person name="Sun H."/>
            <person name="Hudson M.E."/>
            <person name="Chen W."/>
            <person name="Deciu C."/>
            <person name="Hutchison D."/>
            <person name="Eads J.R."/>
            <person name="Anderson A."/>
            <person name="Fernandes F."/>
            <person name="Szeto E."/>
            <person name="Lapidus A."/>
            <person name="Kyrpides N.C."/>
            <person name="Saier M.H.Jr."/>
            <person name="Richardson P.M."/>
            <person name="Rachel R."/>
            <person name="Huber H."/>
            <person name="Eisen J.A."/>
            <person name="Koonin E.V."/>
            <person name="Keller M."/>
            <person name="Stetter K.O."/>
        </authorList>
    </citation>
    <scope>NUCLEOTIDE SEQUENCE [LARGE SCALE GENOMIC DNA]</scope>
    <source>
        <strain evidence="2">KIN4/I / DSM 18386 / JCM 14125</strain>
    </source>
</reference>
<dbReference type="OrthoDB" id="379360at2157"/>
<dbReference type="STRING" id="453591.Igni_0329"/>
<evidence type="ECO:0000313" key="2">
    <source>
        <dbReference type="Proteomes" id="UP000000262"/>
    </source>
</evidence>
<gene>
    <name evidence="1" type="ordered locus">Igni_0329</name>
</gene>
<accession>A8A9B0</accession>
<evidence type="ECO:0008006" key="3">
    <source>
        <dbReference type="Google" id="ProtNLM"/>
    </source>
</evidence>
<sequence>MIAIEPLSFVSFRKPGPFGLTQRGPLSTSSTYFAKTTALVGLLAYLAYSKGFECEAEGLFEATKKCVGQCFKGSLRGPYVLHRDSSCLYFGEENLFNLTVLFEKWNEIKTAVKKYLEGEAELGRKKKGIIDYFTTPSYNEALAGGSSPQKRGVGWRELISHQFSNKLSRSKKMSEFVFVRERFYARKVEMFFEVGEVEPRCLDDALLPLGGDGGLTRVEAKDVNPVEEKLKDLWGECWEGCEGAQSVVVVISPLIMGSEGDYSDYRRPFKEVLDFEGASRELLPLYDRYTIKAYPLGWDLMRDCPRPFVPAVAPGSAVVGKLKKPPKEIYWKGLGLFRDLGFGTVLPLPLDPTT</sequence>
<dbReference type="eggNOG" id="arCOG02665">
    <property type="taxonomic scope" value="Archaea"/>
</dbReference>
<dbReference type="HOGENOM" id="CLU_782132_0_0_2"/>
<protein>
    <recommendedName>
        <fullName evidence="3">CRISPR-associated protein, Cmr3 family</fullName>
    </recommendedName>
</protein>
<proteinExistence type="predicted"/>
<dbReference type="Proteomes" id="UP000000262">
    <property type="component" value="Chromosome"/>
</dbReference>
<name>A8A9B0_IGNH4</name>